<dbReference type="AlphaFoldDB" id="A0AAE0CKI3"/>
<sequence length="135" mass="16237">MGWIYKAEQYFDFKNIAADHQVQLASFHLYGITLQWHYWLTKFRGPQTWAEFSQFFLHRFRPTDYEDPVEAISRFKKQSTVTTYQEEFEKLSHRVDGYPKIFSLEVSSQVFEMMSGLTLKSSNPRLELKQLVWHD</sequence>
<feature type="domain" description="Retrotransposon gag" evidence="1">
    <location>
        <begin position="23"/>
        <end position="117"/>
    </location>
</feature>
<accession>A0AAE0CKI3</accession>
<proteinExistence type="predicted"/>
<protein>
    <recommendedName>
        <fullName evidence="1">Retrotransposon gag domain-containing protein</fullName>
    </recommendedName>
</protein>
<evidence type="ECO:0000313" key="2">
    <source>
        <dbReference type="EMBL" id="KAK2654522.1"/>
    </source>
</evidence>
<evidence type="ECO:0000259" key="1">
    <source>
        <dbReference type="Pfam" id="PF03732"/>
    </source>
</evidence>
<keyword evidence="3" id="KW-1185">Reference proteome</keyword>
<dbReference type="Proteomes" id="UP001280121">
    <property type="component" value="Unassembled WGS sequence"/>
</dbReference>
<organism evidence="2 3">
    <name type="scientific">Dipteronia dyeriana</name>
    <dbReference type="NCBI Taxonomy" id="168575"/>
    <lineage>
        <taxon>Eukaryota</taxon>
        <taxon>Viridiplantae</taxon>
        <taxon>Streptophyta</taxon>
        <taxon>Embryophyta</taxon>
        <taxon>Tracheophyta</taxon>
        <taxon>Spermatophyta</taxon>
        <taxon>Magnoliopsida</taxon>
        <taxon>eudicotyledons</taxon>
        <taxon>Gunneridae</taxon>
        <taxon>Pentapetalae</taxon>
        <taxon>rosids</taxon>
        <taxon>malvids</taxon>
        <taxon>Sapindales</taxon>
        <taxon>Sapindaceae</taxon>
        <taxon>Hippocastanoideae</taxon>
        <taxon>Acereae</taxon>
        <taxon>Dipteronia</taxon>
    </lineage>
</organism>
<comment type="caution">
    <text evidence="2">The sequence shown here is derived from an EMBL/GenBank/DDBJ whole genome shotgun (WGS) entry which is preliminary data.</text>
</comment>
<reference evidence="2" key="1">
    <citation type="journal article" date="2023" name="Plant J.">
        <title>Genome sequences and population genomics provide insights into the demographic history, inbreeding, and mutation load of two 'living fossil' tree species of Dipteronia.</title>
        <authorList>
            <person name="Feng Y."/>
            <person name="Comes H.P."/>
            <person name="Chen J."/>
            <person name="Zhu S."/>
            <person name="Lu R."/>
            <person name="Zhang X."/>
            <person name="Li P."/>
            <person name="Qiu J."/>
            <person name="Olsen K.M."/>
            <person name="Qiu Y."/>
        </authorList>
    </citation>
    <scope>NUCLEOTIDE SEQUENCE</scope>
    <source>
        <strain evidence="2">KIB01</strain>
    </source>
</reference>
<name>A0AAE0CKI3_9ROSI</name>
<evidence type="ECO:0000313" key="3">
    <source>
        <dbReference type="Proteomes" id="UP001280121"/>
    </source>
</evidence>
<gene>
    <name evidence="2" type="ORF">Ddye_014378</name>
</gene>
<dbReference type="InterPro" id="IPR005162">
    <property type="entry name" value="Retrotrans_gag_dom"/>
</dbReference>
<dbReference type="Pfam" id="PF03732">
    <property type="entry name" value="Retrotrans_gag"/>
    <property type="match status" value="1"/>
</dbReference>
<dbReference type="EMBL" id="JANJYI010000004">
    <property type="protein sequence ID" value="KAK2654522.1"/>
    <property type="molecule type" value="Genomic_DNA"/>
</dbReference>